<dbReference type="Pfam" id="PF04005">
    <property type="entry name" value="Hus1"/>
    <property type="match status" value="1"/>
</dbReference>
<organism evidence="6 7">
    <name type="scientific">Novymonas esmeraldas</name>
    <dbReference type="NCBI Taxonomy" id="1808958"/>
    <lineage>
        <taxon>Eukaryota</taxon>
        <taxon>Discoba</taxon>
        <taxon>Euglenozoa</taxon>
        <taxon>Kinetoplastea</taxon>
        <taxon>Metakinetoplastina</taxon>
        <taxon>Trypanosomatida</taxon>
        <taxon>Trypanosomatidae</taxon>
        <taxon>Novymonas</taxon>
    </lineage>
</organism>
<dbReference type="GO" id="GO:0006289">
    <property type="term" value="P:nucleotide-excision repair"/>
    <property type="evidence" value="ECO:0007669"/>
    <property type="project" value="TreeGrafter"/>
</dbReference>
<dbReference type="AlphaFoldDB" id="A0AAW0EQ38"/>
<evidence type="ECO:0000313" key="6">
    <source>
        <dbReference type="EMBL" id="KAK7195834.1"/>
    </source>
</evidence>
<accession>A0AAW0EQ38</accession>
<dbReference type="InterPro" id="IPR016580">
    <property type="entry name" value="HUS1"/>
</dbReference>
<dbReference type="GO" id="GO:0000723">
    <property type="term" value="P:telomere maintenance"/>
    <property type="evidence" value="ECO:0007669"/>
    <property type="project" value="TreeGrafter"/>
</dbReference>
<evidence type="ECO:0000313" key="7">
    <source>
        <dbReference type="Proteomes" id="UP001430356"/>
    </source>
</evidence>
<feature type="region of interest" description="Disordered" evidence="5">
    <location>
        <begin position="192"/>
        <end position="219"/>
    </location>
</feature>
<protein>
    <recommendedName>
        <fullName evidence="4">Checkpoint protein</fullName>
    </recommendedName>
</protein>
<comment type="subcellular location">
    <subcellularLocation>
        <location evidence="1">Nucleus</location>
    </subcellularLocation>
</comment>
<dbReference type="GO" id="GO:0030896">
    <property type="term" value="C:checkpoint clamp complex"/>
    <property type="evidence" value="ECO:0007669"/>
    <property type="project" value="InterPro"/>
</dbReference>
<feature type="region of interest" description="Disordered" evidence="5">
    <location>
        <begin position="250"/>
        <end position="274"/>
    </location>
</feature>
<dbReference type="PIRSF" id="PIRSF011312">
    <property type="entry name" value="Cell_cycle_HUS1"/>
    <property type="match status" value="1"/>
</dbReference>
<gene>
    <name evidence="6" type="ORF">NESM_000514600</name>
</gene>
<dbReference type="GO" id="GO:0044778">
    <property type="term" value="P:meiotic DNA integrity checkpoint signaling"/>
    <property type="evidence" value="ECO:0007669"/>
    <property type="project" value="TreeGrafter"/>
</dbReference>
<dbReference type="GO" id="GO:0035861">
    <property type="term" value="C:site of double-strand break"/>
    <property type="evidence" value="ECO:0007669"/>
    <property type="project" value="TreeGrafter"/>
</dbReference>
<dbReference type="GO" id="GO:0031573">
    <property type="term" value="P:mitotic intra-S DNA damage checkpoint signaling"/>
    <property type="evidence" value="ECO:0007669"/>
    <property type="project" value="TreeGrafter"/>
</dbReference>
<dbReference type="Proteomes" id="UP001430356">
    <property type="component" value="Unassembled WGS sequence"/>
</dbReference>
<dbReference type="GO" id="GO:0000724">
    <property type="term" value="P:double-strand break repair via homologous recombination"/>
    <property type="evidence" value="ECO:0007669"/>
    <property type="project" value="TreeGrafter"/>
</dbReference>
<feature type="compositionally biased region" description="Acidic residues" evidence="5">
    <location>
        <begin position="258"/>
        <end position="273"/>
    </location>
</feature>
<dbReference type="GO" id="GO:0033314">
    <property type="term" value="P:mitotic DNA replication checkpoint signaling"/>
    <property type="evidence" value="ECO:0007669"/>
    <property type="project" value="TreeGrafter"/>
</dbReference>
<keyword evidence="3" id="KW-0539">Nucleus</keyword>
<dbReference type="GO" id="GO:0005730">
    <property type="term" value="C:nucleolus"/>
    <property type="evidence" value="ECO:0007669"/>
    <property type="project" value="InterPro"/>
</dbReference>
<reference evidence="6 7" key="1">
    <citation type="journal article" date="2021" name="MBio">
        <title>A New Model Trypanosomatid, Novymonas esmeraldas: Genomic Perception of Its 'Candidatus Pandoraea novymonadis' Endosymbiont.</title>
        <authorList>
            <person name="Zakharova A."/>
            <person name="Saura A."/>
            <person name="Butenko A."/>
            <person name="Podesvova L."/>
            <person name="Warmusova S."/>
            <person name="Kostygov A.Y."/>
            <person name="Nenarokova A."/>
            <person name="Lukes J."/>
            <person name="Opperdoes F.R."/>
            <person name="Yurchenko V."/>
        </authorList>
    </citation>
    <scope>NUCLEOTIDE SEQUENCE [LARGE SCALE GENOMIC DNA]</scope>
    <source>
        <strain evidence="6 7">E262AT.01</strain>
    </source>
</reference>
<evidence type="ECO:0000256" key="3">
    <source>
        <dbReference type="ARBA" id="ARBA00023242"/>
    </source>
</evidence>
<keyword evidence="7" id="KW-1185">Reference proteome</keyword>
<comment type="caution">
    <text evidence="6">The sequence shown here is derived from an EMBL/GenBank/DDBJ whole genome shotgun (WGS) entry which is preliminary data.</text>
</comment>
<evidence type="ECO:0000256" key="4">
    <source>
        <dbReference type="PIRNR" id="PIRNR011312"/>
    </source>
</evidence>
<name>A0AAW0EQ38_9TRYP</name>
<sequence length="330" mass="36481">MRFKATLRDAKCLLGILQVCRSIQSDCIVRLHAERIRFFSNTNATDGVQVWMACESSFLFSEMICESGNSERSITCEVLDLAQLLHIVKQAEVRERSPLGSNPHVQIRLARSGRCPLWRVAMPGLSGQPDISFDVPLRIISDRESGGLAPPPLQQHHLHIVVPDMMELATFVDKLKNTAADSVTFAARALRRGRRDGGAAPHDDEGGVDGRHSRKRRRDGDDIRRAALVIHAEHVVARFSLKYEAVELAPPPSHGAEDADGDEEADEDEDGDADAATVTVETRKFARFFSAVRMLDPVKISMYLVDERALVLSVYAVGTRSMVAYIPAKA</sequence>
<feature type="compositionally biased region" description="Basic and acidic residues" evidence="5">
    <location>
        <begin position="195"/>
        <end position="211"/>
    </location>
</feature>
<evidence type="ECO:0000256" key="2">
    <source>
        <dbReference type="ARBA" id="ARBA00005563"/>
    </source>
</evidence>
<dbReference type="PANTHER" id="PTHR12900">
    <property type="entry name" value="MITOTIC AND DNA DAMAGE CHECKPOINT PROTEIN HUS1"/>
    <property type="match status" value="1"/>
</dbReference>
<evidence type="ECO:0000256" key="1">
    <source>
        <dbReference type="ARBA" id="ARBA00004123"/>
    </source>
</evidence>
<comment type="similarity">
    <text evidence="2 4">Belongs to the HUS1 family.</text>
</comment>
<proteinExistence type="inferred from homology"/>
<dbReference type="Gene3D" id="3.70.10.10">
    <property type="match status" value="1"/>
</dbReference>
<evidence type="ECO:0000256" key="5">
    <source>
        <dbReference type="SAM" id="MobiDB-lite"/>
    </source>
</evidence>
<dbReference type="InterPro" id="IPR007150">
    <property type="entry name" value="HUS1/Mec3"/>
</dbReference>
<dbReference type="PANTHER" id="PTHR12900:SF0">
    <property type="entry name" value="CHECKPOINT PROTEIN"/>
    <property type="match status" value="1"/>
</dbReference>
<dbReference type="EMBL" id="JAECZO010000063">
    <property type="protein sequence ID" value="KAK7195834.1"/>
    <property type="molecule type" value="Genomic_DNA"/>
</dbReference>